<dbReference type="Pfam" id="PF01261">
    <property type="entry name" value="AP_endonuc_2"/>
    <property type="match status" value="1"/>
</dbReference>
<dbReference type="SUPFAM" id="SSF51658">
    <property type="entry name" value="Xylose isomerase-like"/>
    <property type="match status" value="1"/>
</dbReference>
<proteinExistence type="predicted"/>
<organism evidence="2 3">
    <name type="scientific">Bosea spartocytisi</name>
    <dbReference type="NCBI Taxonomy" id="2773451"/>
    <lineage>
        <taxon>Bacteria</taxon>
        <taxon>Pseudomonadati</taxon>
        <taxon>Pseudomonadota</taxon>
        <taxon>Alphaproteobacteria</taxon>
        <taxon>Hyphomicrobiales</taxon>
        <taxon>Boseaceae</taxon>
        <taxon>Bosea</taxon>
    </lineage>
</organism>
<accession>A0A927EAH3</accession>
<dbReference type="Proteomes" id="UP000619295">
    <property type="component" value="Unassembled WGS sequence"/>
</dbReference>
<protein>
    <submittedName>
        <fullName evidence="2">Sugar phosphate isomerase/epimerase</fullName>
    </submittedName>
</protein>
<sequence>MIINTFSYIWSATAVDAMCDLTRHGYHVFEVPISSPHCWPDEMTRAVRSDGKKRLQDCGASVRCLNAGGFDINLASPAANMRRKSTDHIKAVIELAYDWGAAEVVISPGTRRPMISPSLPKTFGWLYESLDVLLPRAEQAGVRLLFENTPYCFRPTFDEMLGLVKDVNSENLKIVYDVANAAYIKEDPVSTLLSGHSAIGLVHISDTGLEEWGHDPIGTGVVDFVELAKAVDATCKVENVVLEIIREDEPLGSINTGIAELKKRGWNLQSLGR</sequence>
<dbReference type="InterPro" id="IPR050312">
    <property type="entry name" value="IolE/XylAMocC-like"/>
</dbReference>
<dbReference type="EMBL" id="JACXWY010000008">
    <property type="protein sequence ID" value="MBD3846907.1"/>
    <property type="molecule type" value="Genomic_DNA"/>
</dbReference>
<evidence type="ECO:0000313" key="3">
    <source>
        <dbReference type="Proteomes" id="UP000619295"/>
    </source>
</evidence>
<feature type="domain" description="Xylose isomerase-like TIM barrel" evidence="1">
    <location>
        <begin position="23"/>
        <end position="262"/>
    </location>
</feature>
<gene>
    <name evidence="2" type="ORF">IED13_14450</name>
</gene>
<dbReference type="RefSeq" id="WP_133565728.1">
    <property type="nucleotide sequence ID" value="NZ_JACXWY010000008.1"/>
</dbReference>
<name>A0A927EAH3_9HYPH</name>
<dbReference type="InterPro" id="IPR013022">
    <property type="entry name" value="Xyl_isomerase-like_TIM-brl"/>
</dbReference>
<keyword evidence="2" id="KW-0413">Isomerase</keyword>
<comment type="caution">
    <text evidence="2">The sequence shown here is derived from an EMBL/GenBank/DDBJ whole genome shotgun (WGS) entry which is preliminary data.</text>
</comment>
<reference evidence="2" key="1">
    <citation type="submission" date="2020-09" db="EMBL/GenBank/DDBJ databases">
        <title>Bosea spartocytisi sp. nov. a root nodule endophyte of Spartocytisus supranubius in the high mountain ecosystem fo the Teide National Park (Canary Islands, Spain).</title>
        <authorList>
            <person name="Pulido-Suarez L."/>
            <person name="Peix A."/>
            <person name="Igual J.M."/>
            <person name="Socas-Perez N."/>
            <person name="Velazquez E."/>
            <person name="Flores-Felix J.D."/>
            <person name="Leon-Barrios M."/>
        </authorList>
    </citation>
    <scope>NUCLEOTIDE SEQUENCE</scope>
    <source>
        <strain evidence="2">SSUT16</strain>
    </source>
</reference>
<dbReference type="PANTHER" id="PTHR12110:SF53">
    <property type="entry name" value="BLR5974 PROTEIN"/>
    <property type="match status" value="1"/>
</dbReference>
<dbReference type="Gene3D" id="3.20.20.150">
    <property type="entry name" value="Divalent-metal-dependent TIM barrel enzymes"/>
    <property type="match status" value="1"/>
</dbReference>
<evidence type="ECO:0000259" key="1">
    <source>
        <dbReference type="Pfam" id="PF01261"/>
    </source>
</evidence>
<dbReference type="PANTHER" id="PTHR12110">
    <property type="entry name" value="HYDROXYPYRUVATE ISOMERASE"/>
    <property type="match status" value="1"/>
</dbReference>
<keyword evidence="3" id="KW-1185">Reference proteome</keyword>
<dbReference type="InterPro" id="IPR036237">
    <property type="entry name" value="Xyl_isomerase-like_sf"/>
</dbReference>
<dbReference type="AlphaFoldDB" id="A0A927EAH3"/>
<dbReference type="GO" id="GO:0016853">
    <property type="term" value="F:isomerase activity"/>
    <property type="evidence" value="ECO:0007669"/>
    <property type="project" value="UniProtKB-KW"/>
</dbReference>
<evidence type="ECO:0000313" key="2">
    <source>
        <dbReference type="EMBL" id="MBD3846907.1"/>
    </source>
</evidence>